<dbReference type="Proteomes" id="UP000597444">
    <property type="component" value="Unassembled WGS sequence"/>
</dbReference>
<dbReference type="SUPFAM" id="SSF51735">
    <property type="entry name" value="NAD(P)-binding Rossmann-fold domains"/>
    <property type="match status" value="1"/>
</dbReference>
<comment type="similarity">
    <text evidence="1 3">Belongs to the short-chain dehydrogenases/reductases (SDR) family.</text>
</comment>
<dbReference type="PRINTS" id="PR00080">
    <property type="entry name" value="SDRFAMILY"/>
</dbReference>
<dbReference type="PRINTS" id="PR00081">
    <property type="entry name" value="GDHRDH"/>
</dbReference>
<dbReference type="GO" id="GO:0016491">
    <property type="term" value="F:oxidoreductase activity"/>
    <property type="evidence" value="ECO:0007669"/>
    <property type="project" value="UniProtKB-KW"/>
</dbReference>
<proteinExistence type="inferred from homology"/>
<dbReference type="InterPro" id="IPR036291">
    <property type="entry name" value="NAD(P)-bd_dom_sf"/>
</dbReference>
<dbReference type="NCBIfam" id="NF005559">
    <property type="entry name" value="PRK07231.1"/>
    <property type="match status" value="1"/>
</dbReference>
<comment type="caution">
    <text evidence="4">The sequence shown here is derived from an EMBL/GenBank/DDBJ whole genome shotgun (WGS) entry which is preliminary data.</text>
</comment>
<sequence>MDLGLQEKVVLVTGASRGIGKAIAETFAREGSAVILNARNPQELERVVSSIRRQNDRVSGIAADLSQASEVERLAEKALARFGAIHVLVNNVGGTNKIATFEEATDEDWINAFHLNVLSTVRLIRAIVPVMQKQHWGRIINIASESGTQPYPVMPHYATTKAAIINLSKSLSKAYASAGILVNSVSPAMTWTPLVEELFTAQASEQGVTLEEYRQTFIRELRIALDRPARPEEVATAVVYLASEAASFITGTNMRVDGGTIASI</sequence>
<organism evidence="4 5">
    <name type="scientific">Reticulibacter mediterranei</name>
    <dbReference type="NCBI Taxonomy" id="2778369"/>
    <lineage>
        <taxon>Bacteria</taxon>
        <taxon>Bacillati</taxon>
        <taxon>Chloroflexota</taxon>
        <taxon>Ktedonobacteria</taxon>
        <taxon>Ktedonobacterales</taxon>
        <taxon>Reticulibacteraceae</taxon>
        <taxon>Reticulibacter</taxon>
    </lineage>
</organism>
<reference evidence="4" key="1">
    <citation type="submission" date="2020-10" db="EMBL/GenBank/DDBJ databases">
        <title>Taxonomic study of unclassified bacteria belonging to the class Ktedonobacteria.</title>
        <authorList>
            <person name="Yabe S."/>
            <person name="Wang C.M."/>
            <person name="Zheng Y."/>
            <person name="Sakai Y."/>
            <person name="Cavaletti L."/>
            <person name="Monciardini P."/>
            <person name="Donadio S."/>
        </authorList>
    </citation>
    <scope>NUCLEOTIDE SEQUENCE</scope>
    <source>
        <strain evidence="4">ID150040</strain>
    </source>
</reference>
<dbReference type="PANTHER" id="PTHR42879:SF6">
    <property type="entry name" value="NADPH-DEPENDENT REDUCTASE BACG"/>
    <property type="match status" value="1"/>
</dbReference>
<protein>
    <submittedName>
        <fullName evidence="4">Putative oxidoreductase YvrD</fullName>
    </submittedName>
</protein>
<dbReference type="InterPro" id="IPR002347">
    <property type="entry name" value="SDR_fam"/>
</dbReference>
<dbReference type="AlphaFoldDB" id="A0A8J3J1I0"/>
<evidence type="ECO:0000256" key="2">
    <source>
        <dbReference type="ARBA" id="ARBA00023002"/>
    </source>
</evidence>
<dbReference type="PANTHER" id="PTHR42879">
    <property type="entry name" value="3-OXOACYL-(ACYL-CARRIER-PROTEIN) REDUCTASE"/>
    <property type="match status" value="1"/>
</dbReference>
<keyword evidence="2" id="KW-0560">Oxidoreductase</keyword>
<accession>A0A8J3J1I0</accession>
<dbReference type="Pfam" id="PF00106">
    <property type="entry name" value="adh_short"/>
    <property type="match status" value="1"/>
</dbReference>
<dbReference type="GO" id="GO:0032787">
    <property type="term" value="P:monocarboxylic acid metabolic process"/>
    <property type="evidence" value="ECO:0007669"/>
    <property type="project" value="UniProtKB-ARBA"/>
</dbReference>
<evidence type="ECO:0000256" key="3">
    <source>
        <dbReference type="RuleBase" id="RU000363"/>
    </source>
</evidence>
<evidence type="ECO:0000256" key="1">
    <source>
        <dbReference type="ARBA" id="ARBA00006484"/>
    </source>
</evidence>
<dbReference type="RefSeq" id="WP_220209728.1">
    <property type="nucleotide sequence ID" value="NZ_BNJK01000002.1"/>
</dbReference>
<evidence type="ECO:0000313" key="4">
    <source>
        <dbReference type="EMBL" id="GHO99066.1"/>
    </source>
</evidence>
<dbReference type="PROSITE" id="PS00061">
    <property type="entry name" value="ADH_SHORT"/>
    <property type="match status" value="1"/>
</dbReference>
<dbReference type="Gene3D" id="3.40.50.720">
    <property type="entry name" value="NAD(P)-binding Rossmann-like Domain"/>
    <property type="match status" value="1"/>
</dbReference>
<dbReference type="InterPro" id="IPR020904">
    <property type="entry name" value="Sc_DH/Rdtase_CS"/>
</dbReference>
<dbReference type="InterPro" id="IPR050259">
    <property type="entry name" value="SDR"/>
</dbReference>
<evidence type="ECO:0000313" key="5">
    <source>
        <dbReference type="Proteomes" id="UP000597444"/>
    </source>
</evidence>
<keyword evidence="5" id="KW-1185">Reference proteome</keyword>
<dbReference type="FunFam" id="3.40.50.720:FF:000084">
    <property type="entry name" value="Short-chain dehydrogenase reductase"/>
    <property type="match status" value="1"/>
</dbReference>
<name>A0A8J3J1I0_9CHLR</name>
<dbReference type="EMBL" id="BNJK01000002">
    <property type="protein sequence ID" value="GHO99066.1"/>
    <property type="molecule type" value="Genomic_DNA"/>
</dbReference>
<gene>
    <name evidence="4" type="primary">yvrD</name>
    <name evidence="4" type="ORF">KSF_091140</name>
</gene>